<comment type="cofactor">
    <cofactor evidence="1">
        <name>heme</name>
        <dbReference type="ChEBI" id="CHEBI:30413"/>
    </cofactor>
</comment>
<keyword evidence="4" id="KW-0812">Transmembrane</keyword>
<keyword evidence="8 11" id="KW-0408">Iron</keyword>
<evidence type="ECO:0000256" key="10">
    <source>
        <dbReference type="ARBA" id="ARBA00023136"/>
    </source>
</evidence>
<dbReference type="Proteomes" id="UP001642487">
    <property type="component" value="Chromosome 2"/>
</dbReference>
<keyword evidence="10" id="KW-0472">Membrane</keyword>
<dbReference type="EMBL" id="OZ021736">
    <property type="protein sequence ID" value="CAK9315606.1"/>
    <property type="molecule type" value="Genomic_DNA"/>
</dbReference>
<dbReference type="PANTHER" id="PTHR47947">
    <property type="entry name" value="CYTOCHROME P450 82C3-RELATED"/>
    <property type="match status" value="1"/>
</dbReference>
<keyword evidence="5 11" id="KW-0479">Metal-binding</keyword>
<evidence type="ECO:0000256" key="7">
    <source>
        <dbReference type="ARBA" id="ARBA00023002"/>
    </source>
</evidence>
<dbReference type="InterPro" id="IPR001128">
    <property type="entry name" value="Cyt_P450"/>
</dbReference>
<dbReference type="SUPFAM" id="SSF48264">
    <property type="entry name" value="Cytochrome P450"/>
    <property type="match status" value="1"/>
</dbReference>
<dbReference type="PANTHER" id="PTHR47947:SF26">
    <property type="entry name" value="CYTOCHROME P450"/>
    <property type="match status" value="1"/>
</dbReference>
<evidence type="ECO:0000256" key="4">
    <source>
        <dbReference type="ARBA" id="ARBA00022692"/>
    </source>
</evidence>
<evidence type="ECO:0000313" key="13">
    <source>
        <dbReference type="Proteomes" id="UP001642487"/>
    </source>
</evidence>
<comment type="similarity">
    <text evidence="11">Belongs to the cytochrome P450 family.</text>
</comment>
<dbReference type="InterPro" id="IPR017972">
    <property type="entry name" value="Cyt_P450_CS"/>
</dbReference>
<evidence type="ECO:0000256" key="11">
    <source>
        <dbReference type="RuleBase" id="RU000461"/>
    </source>
</evidence>
<dbReference type="Gene3D" id="1.10.630.10">
    <property type="entry name" value="Cytochrome P450"/>
    <property type="match status" value="1"/>
</dbReference>
<organism evidence="12 13">
    <name type="scientific">Citrullus colocynthis</name>
    <name type="common">colocynth</name>
    <dbReference type="NCBI Taxonomy" id="252529"/>
    <lineage>
        <taxon>Eukaryota</taxon>
        <taxon>Viridiplantae</taxon>
        <taxon>Streptophyta</taxon>
        <taxon>Embryophyta</taxon>
        <taxon>Tracheophyta</taxon>
        <taxon>Spermatophyta</taxon>
        <taxon>Magnoliopsida</taxon>
        <taxon>eudicotyledons</taxon>
        <taxon>Gunneridae</taxon>
        <taxon>Pentapetalae</taxon>
        <taxon>rosids</taxon>
        <taxon>fabids</taxon>
        <taxon>Cucurbitales</taxon>
        <taxon>Cucurbitaceae</taxon>
        <taxon>Benincaseae</taxon>
        <taxon>Citrullus</taxon>
    </lineage>
</organism>
<evidence type="ECO:0000256" key="3">
    <source>
        <dbReference type="ARBA" id="ARBA00022617"/>
    </source>
</evidence>
<keyword evidence="7 11" id="KW-0560">Oxidoreductase</keyword>
<evidence type="ECO:0000256" key="2">
    <source>
        <dbReference type="ARBA" id="ARBA00004370"/>
    </source>
</evidence>
<dbReference type="InterPro" id="IPR036396">
    <property type="entry name" value="Cyt_P450_sf"/>
</dbReference>
<dbReference type="CDD" id="cd20653">
    <property type="entry name" value="CYP81"/>
    <property type="match status" value="1"/>
</dbReference>
<keyword evidence="3 11" id="KW-0349">Heme</keyword>
<gene>
    <name evidence="12" type="ORF">CITCOLO1_LOCUS7407</name>
</gene>
<dbReference type="PRINTS" id="PR00463">
    <property type="entry name" value="EP450I"/>
</dbReference>
<dbReference type="Pfam" id="PF00067">
    <property type="entry name" value="p450"/>
    <property type="match status" value="1"/>
</dbReference>
<reference evidence="12 13" key="1">
    <citation type="submission" date="2024-03" db="EMBL/GenBank/DDBJ databases">
        <authorList>
            <person name="Gkanogiannis A."/>
            <person name="Becerra Lopez-Lavalle L."/>
        </authorList>
    </citation>
    <scope>NUCLEOTIDE SEQUENCE [LARGE SCALE GENOMIC DNA]</scope>
</reference>
<evidence type="ECO:0000256" key="9">
    <source>
        <dbReference type="ARBA" id="ARBA00023033"/>
    </source>
</evidence>
<dbReference type="InterPro" id="IPR002401">
    <property type="entry name" value="Cyt_P450_E_grp-I"/>
</dbReference>
<dbReference type="InterPro" id="IPR050651">
    <property type="entry name" value="Plant_Cytochrome_P450_Monoox"/>
</dbReference>
<dbReference type="PROSITE" id="PS00086">
    <property type="entry name" value="CYTOCHROME_P450"/>
    <property type="match status" value="1"/>
</dbReference>
<proteinExistence type="inferred from homology"/>
<name>A0ABP0Y8Z3_9ROSI</name>
<sequence>MDGILVYIFLFMISLLLALKLLLSHGKNLPPSPFFPLPLIGHLHLLKHPIHQTLHNLSKKYGHVFSLWFGSRLVVVVSSPSAVCECFTKNDIVLANRPFLNTGKHLTYNFTVLAVAPYGELWRSLRRISTCEIFSTSRLNLFSGIRQDEVKRLLCKLCNGNLVEELLIPTVVEVEPMLLDFTSNIVMRMVAGKRYFGDDVLHEGQAGRFSDVVKRVMMCAGATNPGDFIPLWNWIDPTGLQKKIMKVGEEVDAIFQGLIDEIRNQQEGGNTMIHHLLHLQTTQPEYFSDQIIKGLIHVILLAGIDTTAVTLEWALSHLLNNPEVIKKARLEIECCTGQKRLVNEEDLSSLSYLQGIILETLRLTPAAPLLVPHCASEDCQIEGYDIPRDTIIFVNAWAIHRDPNLWEDVTTFKPERHENAVELSDSYKLLPFGLGRRACPGVGMAQRVVGLTLASLIQCFDWERMNGSLVDMTEGQGITMPKAQPLVAKCKPRPIMRALVSEVIHPI</sequence>
<comment type="subcellular location">
    <subcellularLocation>
        <location evidence="2">Membrane</location>
    </subcellularLocation>
</comment>
<dbReference type="PRINTS" id="PR00385">
    <property type="entry name" value="P450"/>
</dbReference>
<keyword evidence="6" id="KW-1133">Transmembrane helix</keyword>
<evidence type="ECO:0000256" key="8">
    <source>
        <dbReference type="ARBA" id="ARBA00023004"/>
    </source>
</evidence>
<keyword evidence="9 11" id="KW-0503">Monooxygenase</keyword>
<protein>
    <recommendedName>
        <fullName evidence="14">Cytochrome P450</fullName>
    </recommendedName>
</protein>
<accession>A0ABP0Y8Z3</accession>
<keyword evidence="13" id="KW-1185">Reference proteome</keyword>
<evidence type="ECO:0000256" key="1">
    <source>
        <dbReference type="ARBA" id="ARBA00001971"/>
    </source>
</evidence>
<evidence type="ECO:0000256" key="6">
    <source>
        <dbReference type="ARBA" id="ARBA00022989"/>
    </source>
</evidence>
<evidence type="ECO:0008006" key="14">
    <source>
        <dbReference type="Google" id="ProtNLM"/>
    </source>
</evidence>
<evidence type="ECO:0000313" key="12">
    <source>
        <dbReference type="EMBL" id="CAK9315606.1"/>
    </source>
</evidence>
<evidence type="ECO:0000256" key="5">
    <source>
        <dbReference type="ARBA" id="ARBA00022723"/>
    </source>
</evidence>